<feature type="compositionally biased region" description="Low complexity" evidence="1">
    <location>
        <begin position="24"/>
        <end position="42"/>
    </location>
</feature>
<protein>
    <submittedName>
        <fullName evidence="2">Uncharacterized protein</fullName>
    </submittedName>
</protein>
<reference evidence="2 3" key="1">
    <citation type="submission" date="2017-01" db="EMBL/GenBank/DDBJ databases">
        <title>Complete genome sequence of esterase-producing bacterium Croceicoccus marinus E4A9.</title>
        <authorList>
            <person name="Wu Y.-H."/>
            <person name="Cheng H."/>
            <person name="Xu L."/>
            <person name="Huo Y.-Y."/>
            <person name="Wang C.-S."/>
            <person name="Xu X.-W."/>
        </authorList>
    </citation>
    <scope>NUCLEOTIDE SEQUENCE [LARGE SCALE GENOMIC DNA]</scope>
    <source>
        <strain evidence="2 3">E4A9</strain>
    </source>
</reference>
<dbReference type="KEGG" id="cman:A9D14_11675"/>
<dbReference type="EMBL" id="CP019602">
    <property type="protein sequence ID" value="ARU16717.1"/>
    <property type="molecule type" value="Genomic_DNA"/>
</dbReference>
<gene>
    <name evidence="2" type="ORF">A9D14_11675</name>
</gene>
<evidence type="ECO:0000313" key="3">
    <source>
        <dbReference type="Proteomes" id="UP000195807"/>
    </source>
</evidence>
<accession>A0A1Z1FDF4</accession>
<evidence type="ECO:0000313" key="2">
    <source>
        <dbReference type="EMBL" id="ARU16717.1"/>
    </source>
</evidence>
<dbReference type="AlphaFoldDB" id="A0A1Z1FDF4"/>
<sequence>MDSQLFDCLTPDSERPASKRARSARSAATRARQTKAASYHGAIGAGEGASAGGRHAAGSLDALARSLPADVRRTCATRAEKRAILRAAEPSDPCVCGEPLLLAAAARSAAGRAPMSAFDALGEWR</sequence>
<proteinExistence type="predicted"/>
<feature type="region of interest" description="Disordered" evidence="1">
    <location>
        <begin position="1"/>
        <end position="55"/>
    </location>
</feature>
<dbReference type="Proteomes" id="UP000195807">
    <property type="component" value="Chromosome"/>
</dbReference>
<organism evidence="2 3">
    <name type="scientific">Croceicoccus marinus</name>
    <dbReference type="NCBI Taxonomy" id="450378"/>
    <lineage>
        <taxon>Bacteria</taxon>
        <taxon>Pseudomonadati</taxon>
        <taxon>Pseudomonadota</taxon>
        <taxon>Alphaproteobacteria</taxon>
        <taxon>Sphingomonadales</taxon>
        <taxon>Erythrobacteraceae</taxon>
        <taxon>Croceicoccus</taxon>
    </lineage>
</organism>
<evidence type="ECO:0000256" key="1">
    <source>
        <dbReference type="SAM" id="MobiDB-lite"/>
    </source>
</evidence>
<name>A0A1Z1FDF4_9SPHN</name>
<keyword evidence="3" id="KW-1185">Reference proteome</keyword>